<evidence type="ECO:0000256" key="1">
    <source>
        <dbReference type="ARBA" id="ARBA00004365"/>
    </source>
</evidence>
<reference evidence="10 11" key="1">
    <citation type="submission" date="2015-10" db="EMBL/GenBank/DDBJ databases">
        <title>Metagenome-Assembled Genomes uncover a global brackish microbiome.</title>
        <authorList>
            <person name="Hugerth L.W."/>
            <person name="Larsson J."/>
            <person name="Alneberg J."/>
            <person name="Lindh M.V."/>
            <person name="Legrand C."/>
            <person name="Pinhassi J."/>
            <person name="Andersson A.F."/>
        </authorList>
    </citation>
    <scope>NUCLEOTIDE SEQUENCE [LARGE SCALE GENOMIC DNA]</scope>
    <source>
        <strain evidence="10">BACL4 MAG-120507-bin80</strain>
    </source>
</reference>
<dbReference type="Pfam" id="PF22638">
    <property type="entry name" value="FlgK_D1"/>
    <property type="match status" value="1"/>
</dbReference>
<dbReference type="InterPro" id="IPR053927">
    <property type="entry name" value="FlgK_helical"/>
</dbReference>
<evidence type="ECO:0000256" key="7">
    <source>
        <dbReference type="RuleBase" id="RU362065"/>
    </source>
</evidence>
<gene>
    <name evidence="7" type="primary">flgK</name>
    <name evidence="10" type="ORF">ABR69_05125</name>
</gene>
<organism evidence="10 11">
    <name type="scientific">OM182 bacterium BACL3 MAG-120507-bin80</name>
    <dbReference type="NCBI Taxonomy" id="1655577"/>
    <lineage>
        <taxon>Bacteria</taxon>
        <taxon>Pseudomonadati</taxon>
        <taxon>Pseudomonadota</taxon>
        <taxon>Gammaproteobacteria</taxon>
        <taxon>OMG group</taxon>
        <taxon>OM182 clade</taxon>
    </lineage>
</organism>
<evidence type="ECO:0000256" key="4">
    <source>
        <dbReference type="ARBA" id="ARBA00016244"/>
    </source>
</evidence>
<evidence type="ECO:0000256" key="2">
    <source>
        <dbReference type="ARBA" id="ARBA00004613"/>
    </source>
</evidence>
<proteinExistence type="inferred from homology"/>
<sequence length="534" mass="56169">MADLMTIGGNATSSYKMALAAVSTNISNLNTEGYSRQSIKMVADGEAPAVLVRMHDSFAESSLRSANSSLTSQQPTVKYADRVLNLIGSEAGSLTTALDKFFSSASRLGTDPSSDSLRQEFLSSANFLSSRVRTVAVDLQDVVVDNNSEVAQRATELNGLSTQLSVINEELTKYGGKDQPPSLLDKRDVVLMKMSALAKIDVAFSDEGLAKVSLHNPNSSAVLVENSVVKELSVVGSNSPKNSQSIVYDAAGSNATLGAISGGLIGGLVAVKSAVIEPLVSNLNTMINSFVSSANSHHKAGINAQGDVNVSLFSVGADSNYAENMALSIASSAQISAAGRLRISQPENNTAEIQATLSYGQDASWNGAIESEFTVAFTGATSYTLTQNGATTAYDNFDINTGITLGDVKLMFDKAPAASDSFTVASNASGLGDNSNVKAIAALHTEKIVGDKTLRNFYIDEVGKIATYSDLSSMSFEAKQAVYDHAFSAKDQKSGVNLDEEAAELIRLQQAFQGAAKLMQVSAEIFEAMLQASR</sequence>
<evidence type="ECO:0000256" key="3">
    <source>
        <dbReference type="ARBA" id="ARBA00009677"/>
    </source>
</evidence>
<dbReference type="InterPro" id="IPR019776">
    <property type="entry name" value="Flagellar_basal_body_rod_CS"/>
</dbReference>
<dbReference type="Pfam" id="PF06429">
    <property type="entry name" value="Flg_bbr_C"/>
    <property type="match status" value="1"/>
</dbReference>
<dbReference type="PRINTS" id="PR01005">
    <property type="entry name" value="FLGHOOKAP1"/>
</dbReference>
<comment type="similarity">
    <text evidence="3 7">Belongs to the flagella basal body rod proteins family.</text>
</comment>
<evidence type="ECO:0000256" key="6">
    <source>
        <dbReference type="ARBA" id="ARBA00023143"/>
    </source>
</evidence>
<dbReference type="InterPro" id="IPR010930">
    <property type="entry name" value="Flg_bb/hook_C_dom"/>
</dbReference>
<dbReference type="NCBIfam" id="TIGR02492">
    <property type="entry name" value="flgK_ends"/>
    <property type="match status" value="1"/>
</dbReference>
<dbReference type="PROSITE" id="PS00588">
    <property type="entry name" value="FLAGELLA_BB_ROD"/>
    <property type="match status" value="1"/>
</dbReference>
<dbReference type="PANTHER" id="PTHR30033">
    <property type="entry name" value="FLAGELLAR HOOK-ASSOCIATED PROTEIN 1"/>
    <property type="match status" value="1"/>
</dbReference>
<dbReference type="InterPro" id="IPR002371">
    <property type="entry name" value="FlgK"/>
</dbReference>
<dbReference type="GO" id="GO:0005576">
    <property type="term" value="C:extracellular region"/>
    <property type="evidence" value="ECO:0007669"/>
    <property type="project" value="UniProtKB-SubCell"/>
</dbReference>
<comment type="caution">
    <text evidence="10">The sequence shown here is derived from an EMBL/GenBank/DDBJ whole genome shotgun (WGS) entry which is preliminary data.</text>
</comment>
<evidence type="ECO:0000313" key="10">
    <source>
        <dbReference type="EMBL" id="KRO71071.1"/>
    </source>
</evidence>
<keyword evidence="6 7" id="KW-0975">Bacterial flagellum</keyword>
<dbReference type="GO" id="GO:0044780">
    <property type="term" value="P:bacterial-type flagellum assembly"/>
    <property type="evidence" value="ECO:0007669"/>
    <property type="project" value="InterPro"/>
</dbReference>
<protein>
    <recommendedName>
        <fullName evidence="4 7">Flagellar hook-associated protein 1</fullName>
        <shortName evidence="7">HAP1</shortName>
    </recommendedName>
</protein>
<dbReference type="SUPFAM" id="SSF64518">
    <property type="entry name" value="Phase 1 flagellin"/>
    <property type="match status" value="1"/>
</dbReference>
<dbReference type="AlphaFoldDB" id="A0A0R2S840"/>
<dbReference type="GO" id="GO:0005198">
    <property type="term" value="F:structural molecule activity"/>
    <property type="evidence" value="ECO:0007669"/>
    <property type="project" value="UniProtKB-UniRule"/>
</dbReference>
<evidence type="ECO:0000259" key="8">
    <source>
        <dbReference type="Pfam" id="PF06429"/>
    </source>
</evidence>
<accession>A0A0R2S840</accession>
<dbReference type="EMBL" id="LIBB01000245">
    <property type="protein sequence ID" value="KRO71071.1"/>
    <property type="molecule type" value="Genomic_DNA"/>
</dbReference>
<dbReference type="Proteomes" id="UP000051934">
    <property type="component" value="Unassembled WGS sequence"/>
</dbReference>
<dbReference type="GO" id="GO:0009424">
    <property type="term" value="C:bacterial-type flagellum hook"/>
    <property type="evidence" value="ECO:0007669"/>
    <property type="project" value="UniProtKB-UniRule"/>
</dbReference>
<feature type="domain" description="Flagellar basal-body/hook protein C-terminal" evidence="8">
    <location>
        <begin position="493"/>
        <end position="531"/>
    </location>
</feature>
<evidence type="ECO:0000313" key="11">
    <source>
        <dbReference type="Proteomes" id="UP000051934"/>
    </source>
</evidence>
<name>A0A0R2S840_9GAMM</name>
<feature type="domain" description="Flagellar hook-associated protein FlgK helical" evidence="9">
    <location>
        <begin position="82"/>
        <end position="313"/>
    </location>
</feature>
<evidence type="ECO:0000259" key="9">
    <source>
        <dbReference type="Pfam" id="PF22638"/>
    </source>
</evidence>
<comment type="subcellular location">
    <subcellularLocation>
        <location evidence="1 7">Bacterial flagellum</location>
    </subcellularLocation>
    <subcellularLocation>
        <location evidence="2 7">Secreted</location>
    </subcellularLocation>
</comment>
<keyword evidence="5 7" id="KW-0964">Secreted</keyword>
<evidence type="ECO:0000256" key="5">
    <source>
        <dbReference type="ARBA" id="ARBA00022525"/>
    </source>
</evidence>